<organism evidence="2 3">
    <name type="scientific">Prymnesium parvum</name>
    <name type="common">Toxic golden alga</name>
    <dbReference type="NCBI Taxonomy" id="97485"/>
    <lineage>
        <taxon>Eukaryota</taxon>
        <taxon>Haptista</taxon>
        <taxon>Haptophyta</taxon>
        <taxon>Prymnesiophyceae</taxon>
        <taxon>Prymnesiales</taxon>
        <taxon>Prymnesiaceae</taxon>
        <taxon>Prymnesium</taxon>
    </lineage>
</organism>
<keyword evidence="3" id="KW-1185">Reference proteome</keyword>
<accession>A0AB34IUY5</accession>
<feature type="compositionally biased region" description="Polar residues" evidence="1">
    <location>
        <begin position="562"/>
        <end position="577"/>
    </location>
</feature>
<comment type="caution">
    <text evidence="2">The sequence shown here is derived from an EMBL/GenBank/DDBJ whole genome shotgun (WGS) entry which is preliminary data.</text>
</comment>
<dbReference type="AlphaFoldDB" id="A0AB34IUY5"/>
<gene>
    <name evidence="2" type="ORF">AB1Y20_007320</name>
</gene>
<dbReference type="Proteomes" id="UP001515480">
    <property type="component" value="Unassembled WGS sequence"/>
</dbReference>
<feature type="region of interest" description="Disordered" evidence="1">
    <location>
        <begin position="655"/>
        <end position="705"/>
    </location>
</feature>
<proteinExistence type="predicted"/>
<feature type="region of interest" description="Disordered" evidence="1">
    <location>
        <begin position="558"/>
        <end position="600"/>
    </location>
</feature>
<evidence type="ECO:0000313" key="2">
    <source>
        <dbReference type="EMBL" id="KAL1507707.1"/>
    </source>
</evidence>
<feature type="compositionally biased region" description="Low complexity" evidence="1">
    <location>
        <begin position="92"/>
        <end position="103"/>
    </location>
</feature>
<dbReference type="PANTHER" id="PTHR13526:SF8">
    <property type="entry name" value="TRANSCRIPTION FACTOR SPT20 HOMOLOG"/>
    <property type="match status" value="1"/>
</dbReference>
<dbReference type="GO" id="GO:0006357">
    <property type="term" value="P:regulation of transcription by RNA polymerase II"/>
    <property type="evidence" value="ECO:0007669"/>
    <property type="project" value="TreeGrafter"/>
</dbReference>
<feature type="region of interest" description="Disordered" evidence="1">
    <location>
        <begin position="1"/>
        <end position="51"/>
    </location>
</feature>
<dbReference type="EMBL" id="JBGBPQ010000017">
    <property type="protein sequence ID" value="KAL1507707.1"/>
    <property type="molecule type" value="Genomic_DNA"/>
</dbReference>
<name>A0AB34IUY5_PRYPA</name>
<dbReference type="PANTHER" id="PTHR13526">
    <property type="entry name" value="TRANSCRIPTION FACTOR SPT20 HOMOLOG"/>
    <property type="match status" value="1"/>
</dbReference>
<feature type="compositionally biased region" description="Basic residues" evidence="1">
    <location>
        <begin position="583"/>
        <end position="595"/>
    </location>
</feature>
<dbReference type="GO" id="GO:0003712">
    <property type="term" value="F:transcription coregulator activity"/>
    <property type="evidence" value="ECO:0007669"/>
    <property type="project" value="InterPro"/>
</dbReference>
<evidence type="ECO:0000256" key="1">
    <source>
        <dbReference type="SAM" id="MobiDB-lite"/>
    </source>
</evidence>
<feature type="compositionally biased region" description="Gly residues" evidence="1">
    <location>
        <begin position="675"/>
        <end position="689"/>
    </location>
</feature>
<feature type="compositionally biased region" description="Basic and acidic residues" evidence="1">
    <location>
        <begin position="655"/>
        <end position="668"/>
    </location>
</feature>
<feature type="region of interest" description="Disordered" evidence="1">
    <location>
        <begin position="90"/>
        <end position="111"/>
    </location>
</feature>
<evidence type="ECO:0000313" key="3">
    <source>
        <dbReference type="Proteomes" id="UP001515480"/>
    </source>
</evidence>
<feature type="region of interest" description="Disordered" evidence="1">
    <location>
        <begin position="983"/>
        <end position="1021"/>
    </location>
</feature>
<protein>
    <submittedName>
        <fullName evidence="2">Uncharacterized protein</fullName>
    </submittedName>
</protein>
<dbReference type="GO" id="GO:0000124">
    <property type="term" value="C:SAGA complex"/>
    <property type="evidence" value="ECO:0007669"/>
    <property type="project" value="InterPro"/>
</dbReference>
<sequence length="1057" mass="112818">MEGSTPTAEPPREEKSSPPRVKPFAVRPLGSRKRRRLGPAPSRSSRPAVSNEGRAAWLEELLLSEIPQEEVLEAQVSPRALRGVAAAACTMRPPTSSRPQPSSNTFTPPASLHLHPTLASLHLHPTLASLHLHPTLASLHLHPTLASLHLHPTSAINLHLHPTLASLHLHPTSAINLHLHPTSAINLHLHPTSAINLHLHPTSAINLHLHPTLASLHLHPTLASLHLHPTSAINRHLHPTLASLHLHPTSAINLHLHPTSAINLHLHPTSAINLHLHPASPINLHLHLAINLHLHPILAIKLHFHLLPINQPTVPSTSSAYTFTSVPSAGTFISRHQPTPAPARPQPRLDKICDRLRQKFRNDGESISSDGKNIAFRIRLLPAYFTIVELEYALPYSLDNQRFLRQLEQGRIPWEQLRELQGLQQLCEGKYTDGALSIEVEDCRLSPGEAAVLPAGGKGGMVRQLTLRPDDDSLLQDLAEAEANAVMEGGEMWDTSFKLHLEAKVLRATAIAPCLHPSLAVGRVCNLLQYNRLKLNTPQLKSLQQHFRPLERKVPQFGPASYAQSNGCTSHAKSQPGEQVGPAKKKGSSGRKKGKGAATAAAAAEAPAGLRAAASEAAQLKSEFGGSIAALQRGGAADAADPAAVLLARVKSEAKVEGDCGGGKDPRSRGSATDRGGGLGTIGSGGGGAAAIHRPPLSGTPTEPGSLFGRLTELCRMQRELERRNLLNLPKAYETLNKRTAMIRSTTPAPPAPEVPSLAEAIRMKPEDLLPTARTTSHSATDPNNVPQRAWFQVRHGAAPQGARPPSRPAEAELLYFHEMQLLPADSTYRHELRLSVANSRENLSRPDALAASFRIQGSANSQAFMRQWKALHACEEKARACNRSAASASAAAAAPIGGSTAAAACSHIAARHASEGAPQLMRFSSAGRTLAVGAPSPADLARGAALSGRGGIPGGSLALLLPQHNSPRGQDDTLQRFQDTFRTSPVDLPGGAPALRRAPSNVGRGSAMATQARGKGGMIPTPLMQGGRGTGQQIAGRLPQQQTQPQMTQLPPPHHR</sequence>
<feature type="compositionally biased region" description="Low complexity" evidence="1">
    <location>
        <begin position="38"/>
        <end position="47"/>
    </location>
</feature>
<reference evidence="2 3" key="1">
    <citation type="journal article" date="2024" name="Science">
        <title>Giant polyketide synthase enzymes in the biosynthesis of giant marine polyether toxins.</title>
        <authorList>
            <person name="Fallon T.R."/>
            <person name="Shende V.V."/>
            <person name="Wierzbicki I.H."/>
            <person name="Pendleton A.L."/>
            <person name="Watervoot N.F."/>
            <person name="Auber R.P."/>
            <person name="Gonzalez D.J."/>
            <person name="Wisecaver J.H."/>
            <person name="Moore B.S."/>
        </authorList>
    </citation>
    <scope>NUCLEOTIDE SEQUENCE [LARGE SCALE GENOMIC DNA]</scope>
    <source>
        <strain evidence="2 3">12B1</strain>
    </source>
</reference>
<dbReference type="InterPro" id="IPR021950">
    <property type="entry name" value="Spt20"/>
</dbReference>